<dbReference type="InterPro" id="IPR050317">
    <property type="entry name" value="Plant_Fungal_Acyltransferase"/>
</dbReference>
<dbReference type="Gene3D" id="3.30.559.10">
    <property type="entry name" value="Chloramphenicol acetyltransferase-like domain"/>
    <property type="match status" value="1"/>
</dbReference>
<dbReference type="Proteomes" id="UP001151752">
    <property type="component" value="Chromosome 5"/>
</dbReference>
<sequence>MQMVKVDIRIKESTIVRPAEDTPEETLWSSDLDLLVPMVHIPTLYFYRPVNGSSGFFNPQELREALSRALVPFYHMAGRLKDENDRMSILCNAEGVLFVEAETSSTVDELGGFTPPTLRSCSSFQKSIVQACFPVLCYCHR</sequence>
<dbReference type="AlphaFoldDB" id="A0A9Q0P7E6"/>
<dbReference type="EMBL" id="JAPFFM010000020">
    <property type="protein sequence ID" value="KAJ6683023.1"/>
    <property type="molecule type" value="Genomic_DNA"/>
</dbReference>
<accession>A0A9Q0P7E6</accession>
<comment type="caution">
    <text evidence="2">The sequence shown here is derived from an EMBL/GenBank/DDBJ whole genome shotgun (WGS) entry which is preliminary data.</text>
</comment>
<dbReference type="Pfam" id="PF02458">
    <property type="entry name" value="Transferase"/>
    <property type="match status" value="1"/>
</dbReference>
<evidence type="ECO:0000256" key="1">
    <source>
        <dbReference type="ARBA" id="ARBA00009861"/>
    </source>
</evidence>
<name>A0A9Q0P7E6_9ROSI</name>
<reference evidence="2" key="1">
    <citation type="submission" date="2022-11" db="EMBL/GenBank/DDBJ databases">
        <authorList>
            <person name="Hyden B.L."/>
            <person name="Feng K."/>
            <person name="Yates T."/>
            <person name="Jawdy S."/>
            <person name="Smart L.B."/>
            <person name="Muchero W."/>
        </authorList>
    </citation>
    <scope>NUCLEOTIDE SEQUENCE</scope>
    <source>
        <tissue evidence="2">Shoot tip</tissue>
    </source>
</reference>
<organism evidence="2 3">
    <name type="scientific">Salix koriyanagi</name>
    <dbReference type="NCBI Taxonomy" id="2511006"/>
    <lineage>
        <taxon>Eukaryota</taxon>
        <taxon>Viridiplantae</taxon>
        <taxon>Streptophyta</taxon>
        <taxon>Embryophyta</taxon>
        <taxon>Tracheophyta</taxon>
        <taxon>Spermatophyta</taxon>
        <taxon>Magnoliopsida</taxon>
        <taxon>eudicotyledons</taxon>
        <taxon>Gunneridae</taxon>
        <taxon>Pentapetalae</taxon>
        <taxon>rosids</taxon>
        <taxon>fabids</taxon>
        <taxon>Malpighiales</taxon>
        <taxon>Salicaceae</taxon>
        <taxon>Saliceae</taxon>
        <taxon>Salix</taxon>
    </lineage>
</organism>
<proteinExistence type="inferred from homology"/>
<evidence type="ECO:0000313" key="2">
    <source>
        <dbReference type="EMBL" id="KAJ6683023.1"/>
    </source>
</evidence>
<reference evidence="2" key="2">
    <citation type="journal article" date="2023" name="Int. J. Mol. Sci.">
        <title>De Novo Assembly and Annotation of 11 Diverse Shrub Willow (Salix) Genomes Reveals Novel Gene Organization in Sex-Linked Regions.</title>
        <authorList>
            <person name="Hyden B."/>
            <person name="Feng K."/>
            <person name="Yates T.B."/>
            <person name="Jawdy S."/>
            <person name="Cereghino C."/>
            <person name="Smart L.B."/>
            <person name="Muchero W."/>
        </authorList>
    </citation>
    <scope>NUCLEOTIDE SEQUENCE</scope>
    <source>
        <tissue evidence="2">Shoot tip</tissue>
    </source>
</reference>
<dbReference type="PANTHER" id="PTHR31642:SF309">
    <property type="entry name" value="SHIKIMATE O-HYDROXYCINNAMOYLTRANSFERASE"/>
    <property type="match status" value="1"/>
</dbReference>
<gene>
    <name evidence="2" type="ORF">OIU74_021138</name>
</gene>
<keyword evidence="3" id="KW-1185">Reference proteome</keyword>
<evidence type="ECO:0000313" key="3">
    <source>
        <dbReference type="Proteomes" id="UP001151752"/>
    </source>
</evidence>
<comment type="similarity">
    <text evidence="1">Belongs to the plant acyltransferase family.</text>
</comment>
<protein>
    <submittedName>
        <fullName evidence="2">TRICHOTHECENE 3-O-ACETYLTRANSFERASE</fullName>
    </submittedName>
</protein>
<dbReference type="InterPro" id="IPR023213">
    <property type="entry name" value="CAT-like_dom_sf"/>
</dbReference>
<dbReference type="PANTHER" id="PTHR31642">
    <property type="entry name" value="TRICHOTHECENE 3-O-ACETYLTRANSFERASE"/>
    <property type="match status" value="1"/>
</dbReference>
<dbReference type="GO" id="GO:0016747">
    <property type="term" value="F:acyltransferase activity, transferring groups other than amino-acyl groups"/>
    <property type="evidence" value="ECO:0007669"/>
    <property type="project" value="TreeGrafter"/>
</dbReference>